<reference evidence="1" key="2">
    <citation type="journal article" date="2015" name="Fish Shellfish Immunol.">
        <title>Early steps in the European eel (Anguilla anguilla)-Vibrio vulnificus interaction in the gills: Role of the RtxA13 toxin.</title>
        <authorList>
            <person name="Callol A."/>
            <person name="Pajuelo D."/>
            <person name="Ebbesson L."/>
            <person name="Teles M."/>
            <person name="MacKenzie S."/>
            <person name="Amaro C."/>
        </authorList>
    </citation>
    <scope>NUCLEOTIDE SEQUENCE</scope>
</reference>
<protein>
    <submittedName>
        <fullName evidence="1">Uncharacterized protein</fullName>
    </submittedName>
</protein>
<proteinExistence type="predicted"/>
<dbReference type="AlphaFoldDB" id="A0A0E9W039"/>
<reference evidence="1" key="1">
    <citation type="submission" date="2014-11" db="EMBL/GenBank/DDBJ databases">
        <authorList>
            <person name="Amaro Gonzalez C."/>
        </authorList>
    </citation>
    <scope>NUCLEOTIDE SEQUENCE</scope>
</reference>
<dbReference type="EMBL" id="GBXM01025744">
    <property type="protein sequence ID" value="JAH82833.1"/>
    <property type="molecule type" value="Transcribed_RNA"/>
</dbReference>
<evidence type="ECO:0000313" key="1">
    <source>
        <dbReference type="EMBL" id="JAH82833.1"/>
    </source>
</evidence>
<accession>A0A0E9W039</accession>
<name>A0A0E9W039_ANGAN</name>
<organism evidence="1">
    <name type="scientific">Anguilla anguilla</name>
    <name type="common">European freshwater eel</name>
    <name type="synonym">Muraena anguilla</name>
    <dbReference type="NCBI Taxonomy" id="7936"/>
    <lineage>
        <taxon>Eukaryota</taxon>
        <taxon>Metazoa</taxon>
        <taxon>Chordata</taxon>
        <taxon>Craniata</taxon>
        <taxon>Vertebrata</taxon>
        <taxon>Euteleostomi</taxon>
        <taxon>Actinopterygii</taxon>
        <taxon>Neopterygii</taxon>
        <taxon>Teleostei</taxon>
        <taxon>Anguilliformes</taxon>
        <taxon>Anguillidae</taxon>
        <taxon>Anguilla</taxon>
    </lineage>
</organism>
<sequence length="38" mass="4568">MKKSFVIPQTKYFRVTRIDHLYLKFKLKSPGDKIKKSP</sequence>